<evidence type="ECO:0000313" key="4">
    <source>
        <dbReference type="Proteomes" id="UP000722336"/>
    </source>
</evidence>
<keyword evidence="4" id="KW-1185">Reference proteome</keyword>
<comment type="caution">
    <text evidence="3">The sequence shown here is derived from an EMBL/GenBank/DDBJ whole genome shotgun (WGS) entry which is preliminary data.</text>
</comment>
<accession>A0ABS6SHM2</accession>
<dbReference type="Proteomes" id="UP000722336">
    <property type="component" value="Unassembled WGS sequence"/>
</dbReference>
<evidence type="ECO:0000256" key="1">
    <source>
        <dbReference type="SAM" id="MobiDB-lite"/>
    </source>
</evidence>
<dbReference type="RefSeq" id="WP_218446212.1">
    <property type="nucleotide sequence ID" value="NZ_JAGSPA010000003.1"/>
</dbReference>
<evidence type="ECO:0000256" key="2">
    <source>
        <dbReference type="SAM" id="SignalP"/>
    </source>
</evidence>
<dbReference type="EMBL" id="JAGSPA010000003">
    <property type="protein sequence ID" value="MBV7257401.1"/>
    <property type="molecule type" value="Genomic_DNA"/>
</dbReference>
<gene>
    <name evidence="3" type="ORF">KCG44_11450</name>
</gene>
<proteinExistence type="predicted"/>
<protein>
    <recommendedName>
        <fullName evidence="5">Secreted protein</fullName>
    </recommendedName>
</protein>
<sequence length="142" mass="15314">MDKRFLLIAAAGFMLTICPCAADAQETPPATDSGVLVAPGAKRVPLDKFMPRKGCEGVPDDEICVTGDPYEEPEETPPPPDPGDRLLDVQSERSTLANTGSQTPMDCSLVGAAGVSGCAINDFKQWKKERELQKKREQLPIE</sequence>
<feature type="signal peptide" evidence="2">
    <location>
        <begin position="1"/>
        <end position="24"/>
    </location>
</feature>
<reference evidence="3 4" key="1">
    <citation type="submission" date="2021-04" db="EMBL/GenBank/DDBJ databases">
        <authorList>
            <person name="Pira H."/>
            <person name="Risdian C."/>
            <person name="Wink J."/>
        </authorList>
    </citation>
    <scope>NUCLEOTIDE SEQUENCE [LARGE SCALE GENOMIC DNA]</scope>
    <source>
        <strain evidence="3 4">WHA3</strain>
    </source>
</reference>
<evidence type="ECO:0000313" key="3">
    <source>
        <dbReference type="EMBL" id="MBV7257401.1"/>
    </source>
</evidence>
<feature type="compositionally biased region" description="Acidic residues" evidence="1">
    <location>
        <begin position="66"/>
        <end position="75"/>
    </location>
</feature>
<name>A0ABS6SHM2_9SPHN</name>
<evidence type="ECO:0008006" key="5">
    <source>
        <dbReference type="Google" id="ProtNLM"/>
    </source>
</evidence>
<keyword evidence="2" id="KW-0732">Signal</keyword>
<feature type="region of interest" description="Disordered" evidence="1">
    <location>
        <begin position="66"/>
        <end position="87"/>
    </location>
</feature>
<organism evidence="3 4">
    <name type="scientific">Pacificimonas pallii</name>
    <dbReference type="NCBI Taxonomy" id="2827236"/>
    <lineage>
        <taxon>Bacteria</taxon>
        <taxon>Pseudomonadati</taxon>
        <taxon>Pseudomonadota</taxon>
        <taxon>Alphaproteobacteria</taxon>
        <taxon>Sphingomonadales</taxon>
        <taxon>Sphingosinicellaceae</taxon>
        <taxon>Pacificimonas</taxon>
    </lineage>
</organism>
<feature type="chain" id="PRO_5045487056" description="Secreted protein" evidence="2">
    <location>
        <begin position="25"/>
        <end position="142"/>
    </location>
</feature>